<dbReference type="InterPro" id="IPR013320">
    <property type="entry name" value="ConA-like_dom_sf"/>
</dbReference>
<accession>A0A8J3R695</accession>
<dbReference type="Gene3D" id="2.60.120.200">
    <property type="match status" value="1"/>
</dbReference>
<reference evidence="6" key="1">
    <citation type="submission" date="2021-01" db="EMBL/GenBank/DDBJ databases">
        <title>Whole genome shotgun sequence of Rugosimonospora africana NBRC 104875.</title>
        <authorList>
            <person name="Komaki H."/>
            <person name="Tamura T."/>
        </authorList>
    </citation>
    <scope>NUCLEOTIDE SEQUENCE</scope>
    <source>
        <strain evidence="6">NBRC 104875</strain>
    </source>
</reference>
<evidence type="ECO:0000313" key="7">
    <source>
        <dbReference type="Proteomes" id="UP000642748"/>
    </source>
</evidence>
<proteinExistence type="inferred from homology"/>
<dbReference type="PANTHER" id="PTHR10963:SF55">
    <property type="entry name" value="GLYCOSIDE HYDROLASE FAMILY 16 PROTEIN"/>
    <property type="match status" value="1"/>
</dbReference>
<gene>
    <name evidence="6" type="ORF">Raf01_89680</name>
</gene>
<dbReference type="CDD" id="cd04084">
    <property type="entry name" value="CBM6_xylanase-like"/>
    <property type="match status" value="1"/>
</dbReference>
<sequence length="505" mass="51710">MLASMGALYRPLTIGTTACRAPSAVSGVPSVLRNPMRPNPRKRPHRSRLVLAGLATLAMAAASLATALNAGAAVPPPPSGWTTVFSDDFTGAAGTGVNTGNWLYDLGHGYAGGAGNWGTGEVESMTNSTQNVYQDGSGHLVIKPVRDGSGNWTSGRIETQRTDFAAPAGGKLRIEASIQQPNVSGAAALGYWPAFWALGAAARPVGATNWPGIGEWDVMEDINGLSSEFGTLHCGVSPGGPCNETTGIGSGQRACGGCQTGYHTYALEYDRSVSPEQLRWYLDGNNFFTVNANQVDATTWNNATHHGFFIILNVAIGGGFPGAFGGGPTGSTASGVPMNVDYVAVYTSGGGSTPPPTASATPTGGGTGGVNAYATIQAESANAQSGTQTEATTDTGGGQDVGFIANGDWLQFNNVNFGSTAARQFNGRVASGAAGGVSGLVEVRLDSRSNSPIGSFAVGNTGGWQSWRTVPANVSAVTGTHTVYITFTSGQPADFVNLNWLSFGH</sequence>
<name>A0A8J3R695_9ACTN</name>
<keyword evidence="3" id="KW-0472">Membrane</keyword>
<evidence type="ECO:0000256" key="2">
    <source>
        <dbReference type="ARBA" id="ARBA00022729"/>
    </source>
</evidence>
<dbReference type="InterPro" id="IPR006584">
    <property type="entry name" value="Cellulose-bd_IV"/>
</dbReference>
<dbReference type="Pfam" id="PF03422">
    <property type="entry name" value="CBM_6"/>
    <property type="match status" value="1"/>
</dbReference>
<dbReference type="PROSITE" id="PS51762">
    <property type="entry name" value="GH16_2"/>
    <property type="match status" value="1"/>
</dbReference>
<dbReference type="SUPFAM" id="SSF49785">
    <property type="entry name" value="Galactose-binding domain-like"/>
    <property type="match status" value="1"/>
</dbReference>
<dbReference type="InterPro" id="IPR008979">
    <property type="entry name" value="Galactose-bd-like_sf"/>
</dbReference>
<feature type="domain" description="CBM6" evidence="4">
    <location>
        <begin position="374"/>
        <end position="504"/>
    </location>
</feature>
<dbReference type="EMBL" id="BONZ01000105">
    <property type="protein sequence ID" value="GIH20796.1"/>
    <property type="molecule type" value="Genomic_DNA"/>
</dbReference>
<evidence type="ECO:0000313" key="6">
    <source>
        <dbReference type="EMBL" id="GIH20796.1"/>
    </source>
</evidence>
<organism evidence="6 7">
    <name type="scientific">Rugosimonospora africana</name>
    <dbReference type="NCBI Taxonomy" id="556532"/>
    <lineage>
        <taxon>Bacteria</taxon>
        <taxon>Bacillati</taxon>
        <taxon>Actinomycetota</taxon>
        <taxon>Actinomycetes</taxon>
        <taxon>Micromonosporales</taxon>
        <taxon>Micromonosporaceae</taxon>
        <taxon>Rugosimonospora</taxon>
    </lineage>
</organism>
<evidence type="ECO:0000256" key="3">
    <source>
        <dbReference type="SAM" id="Phobius"/>
    </source>
</evidence>
<dbReference type="GO" id="GO:0005975">
    <property type="term" value="P:carbohydrate metabolic process"/>
    <property type="evidence" value="ECO:0007669"/>
    <property type="project" value="InterPro"/>
</dbReference>
<dbReference type="GO" id="GO:0004553">
    <property type="term" value="F:hydrolase activity, hydrolyzing O-glycosyl compounds"/>
    <property type="evidence" value="ECO:0007669"/>
    <property type="project" value="InterPro"/>
</dbReference>
<feature type="domain" description="GH16" evidence="5">
    <location>
        <begin position="70"/>
        <end position="351"/>
    </location>
</feature>
<comment type="similarity">
    <text evidence="1">Belongs to the glycosyl hydrolase 16 family.</text>
</comment>
<feature type="transmembrane region" description="Helical" evidence="3">
    <location>
        <begin position="49"/>
        <end position="68"/>
    </location>
</feature>
<comment type="caution">
    <text evidence="6">The sequence shown here is derived from an EMBL/GenBank/DDBJ whole genome shotgun (WGS) entry which is preliminary data.</text>
</comment>
<keyword evidence="3" id="KW-1133">Transmembrane helix</keyword>
<dbReference type="GO" id="GO:0030246">
    <property type="term" value="F:carbohydrate binding"/>
    <property type="evidence" value="ECO:0007669"/>
    <property type="project" value="InterPro"/>
</dbReference>
<dbReference type="PROSITE" id="PS51175">
    <property type="entry name" value="CBM6"/>
    <property type="match status" value="1"/>
</dbReference>
<keyword evidence="3" id="KW-0812">Transmembrane</keyword>
<protein>
    <submittedName>
        <fullName evidence="6">Endo-1,3-beta-glucanase</fullName>
    </submittedName>
</protein>
<dbReference type="Gene3D" id="2.60.120.260">
    <property type="entry name" value="Galactose-binding domain-like"/>
    <property type="match status" value="1"/>
</dbReference>
<keyword evidence="7" id="KW-1185">Reference proteome</keyword>
<evidence type="ECO:0000256" key="1">
    <source>
        <dbReference type="ARBA" id="ARBA00006865"/>
    </source>
</evidence>
<evidence type="ECO:0000259" key="5">
    <source>
        <dbReference type="PROSITE" id="PS51762"/>
    </source>
</evidence>
<keyword evidence="2" id="KW-0732">Signal</keyword>
<dbReference type="InterPro" id="IPR050546">
    <property type="entry name" value="Glycosyl_Hydrlase_16"/>
</dbReference>
<dbReference type="InterPro" id="IPR005084">
    <property type="entry name" value="CBM6"/>
</dbReference>
<evidence type="ECO:0000259" key="4">
    <source>
        <dbReference type="PROSITE" id="PS51175"/>
    </source>
</evidence>
<dbReference type="SUPFAM" id="SSF49899">
    <property type="entry name" value="Concanavalin A-like lectins/glucanases"/>
    <property type="match status" value="1"/>
</dbReference>
<dbReference type="InterPro" id="IPR000757">
    <property type="entry name" value="Beta-glucanase-like"/>
</dbReference>
<dbReference type="AlphaFoldDB" id="A0A8J3R695"/>
<dbReference type="Proteomes" id="UP000642748">
    <property type="component" value="Unassembled WGS sequence"/>
</dbReference>
<dbReference type="PANTHER" id="PTHR10963">
    <property type="entry name" value="GLYCOSYL HYDROLASE-RELATED"/>
    <property type="match status" value="1"/>
</dbReference>
<dbReference type="CDD" id="cd02182">
    <property type="entry name" value="GH16_Strep_laminarinase_like"/>
    <property type="match status" value="1"/>
</dbReference>
<dbReference type="SMART" id="SM00606">
    <property type="entry name" value="CBD_IV"/>
    <property type="match status" value="1"/>
</dbReference>